<dbReference type="GO" id="GO:0005975">
    <property type="term" value="P:carbohydrate metabolic process"/>
    <property type="evidence" value="ECO:0007669"/>
    <property type="project" value="InterPro"/>
</dbReference>
<dbReference type="InterPro" id="IPR011330">
    <property type="entry name" value="Glyco_hydro/deAcase_b/a-brl"/>
</dbReference>
<dbReference type="PROSITE" id="PS51677">
    <property type="entry name" value="NODB"/>
    <property type="match status" value="1"/>
</dbReference>
<dbReference type="OrthoDB" id="504708at2759"/>
<dbReference type="SUPFAM" id="SSF88713">
    <property type="entry name" value="Glycoside hydrolase/deacetylase"/>
    <property type="match status" value="1"/>
</dbReference>
<gene>
    <name evidence="2" type="ORF">L207DRAFT_556967</name>
</gene>
<dbReference type="AlphaFoldDB" id="A0A2J6RAI4"/>
<dbReference type="Pfam" id="PF01522">
    <property type="entry name" value="Polysacc_deac_1"/>
    <property type="match status" value="1"/>
</dbReference>
<dbReference type="CDD" id="cd05233">
    <property type="entry name" value="SDR_c"/>
    <property type="match status" value="1"/>
</dbReference>
<dbReference type="Gene3D" id="3.20.20.370">
    <property type="entry name" value="Glycoside hydrolase/deacetylase"/>
    <property type="match status" value="1"/>
</dbReference>
<dbReference type="InterPro" id="IPR036291">
    <property type="entry name" value="NAD(P)-bd_dom_sf"/>
</dbReference>
<dbReference type="EMBL" id="KZ613952">
    <property type="protein sequence ID" value="PMD35534.1"/>
    <property type="molecule type" value="Genomic_DNA"/>
</dbReference>
<dbReference type="STRING" id="1149755.A0A2J6RAI4"/>
<dbReference type="InterPro" id="IPR037950">
    <property type="entry name" value="PgdA-like"/>
</dbReference>
<dbReference type="Gene3D" id="3.40.50.720">
    <property type="entry name" value="NAD(P)-binding Rossmann-like Domain"/>
    <property type="match status" value="1"/>
</dbReference>
<dbReference type="Proteomes" id="UP000235786">
    <property type="component" value="Unassembled WGS sequence"/>
</dbReference>
<evidence type="ECO:0000313" key="2">
    <source>
        <dbReference type="EMBL" id="PMD35534.1"/>
    </source>
</evidence>
<dbReference type="SUPFAM" id="SSF51735">
    <property type="entry name" value="NAD(P)-binding Rossmann-fold domains"/>
    <property type="match status" value="1"/>
</dbReference>
<dbReference type="InterPro" id="IPR002347">
    <property type="entry name" value="SDR_fam"/>
</dbReference>
<proteinExistence type="predicted"/>
<evidence type="ECO:0000313" key="3">
    <source>
        <dbReference type="Proteomes" id="UP000235786"/>
    </source>
</evidence>
<protein>
    <submittedName>
        <fullName evidence="2">Polysaccharide deacetylase</fullName>
    </submittedName>
</protein>
<dbReference type="GO" id="GO:0016810">
    <property type="term" value="F:hydrolase activity, acting on carbon-nitrogen (but not peptide) bonds"/>
    <property type="evidence" value="ECO:0007669"/>
    <property type="project" value="InterPro"/>
</dbReference>
<dbReference type="CDD" id="cd10938">
    <property type="entry name" value="CE4_HpPgdA_like"/>
    <property type="match status" value="1"/>
</dbReference>
<dbReference type="PANTHER" id="PTHR47561">
    <property type="entry name" value="POLYSACCHARIDE DEACETYLASE FAMILY PROTEIN (AFU_ORTHOLOGUE AFUA_6G05030)"/>
    <property type="match status" value="1"/>
</dbReference>
<feature type="domain" description="NodB homology" evidence="1">
    <location>
        <begin position="325"/>
        <end position="603"/>
    </location>
</feature>
<dbReference type="Pfam" id="PF13561">
    <property type="entry name" value="adh_short_C2"/>
    <property type="match status" value="1"/>
</dbReference>
<keyword evidence="3" id="KW-1185">Reference proteome</keyword>
<dbReference type="PANTHER" id="PTHR47561:SF2">
    <property type="entry name" value="HYPOTHETICAL POLYSACCHARIDE DEACETYLASE (EUROFUNG)"/>
    <property type="match status" value="1"/>
</dbReference>
<accession>A0A2J6RAI4</accession>
<dbReference type="InterPro" id="IPR002509">
    <property type="entry name" value="NODB_dom"/>
</dbReference>
<dbReference type="PRINTS" id="PR00081">
    <property type="entry name" value="GDHRDH"/>
</dbReference>
<name>A0A2J6RAI4_HYAVF</name>
<organism evidence="2 3">
    <name type="scientific">Hyaloscypha variabilis (strain UAMH 11265 / GT02V1 / F)</name>
    <name type="common">Meliniomyces variabilis</name>
    <dbReference type="NCBI Taxonomy" id="1149755"/>
    <lineage>
        <taxon>Eukaryota</taxon>
        <taxon>Fungi</taxon>
        <taxon>Dikarya</taxon>
        <taxon>Ascomycota</taxon>
        <taxon>Pezizomycotina</taxon>
        <taxon>Leotiomycetes</taxon>
        <taxon>Helotiales</taxon>
        <taxon>Hyaloscyphaceae</taxon>
        <taxon>Hyaloscypha</taxon>
        <taxon>Hyaloscypha variabilis</taxon>
    </lineage>
</organism>
<reference evidence="2 3" key="1">
    <citation type="submission" date="2016-04" db="EMBL/GenBank/DDBJ databases">
        <title>A degradative enzymes factory behind the ericoid mycorrhizal symbiosis.</title>
        <authorList>
            <consortium name="DOE Joint Genome Institute"/>
            <person name="Martino E."/>
            <person name="Morin E."/>
            <person name="Grelet G."/>
            <person name="Kuo A."/>
            <person name="Kohler A."/>
            <person name="Daghino S."/>
            <person name="Barry K."/>
            <person name="Choi C."/>
            <person name="Cichocki N."/>
            <person name="Clum A."/>
            <person name="Copeland A."/>
            <person name="Hainaut M."/>
            <person name="Haridas S."/>
            <person name="Labutti K."/>
            <person name="Lindquist E."/>
            <person name="Lipzen A."/>
            <person name="Khouja H.-R."/>
            <person name="Murat C."/>
            <person name="Ohm R."/>
            <person name="Olson A."/>
            <person name="Spatafora J."/>
            <person name="Veneault-Fourrey C."/>
            <person name="Henrissat B."/>
            <person name="Grigoriev I."/>
            <person name="Martin F."/>
            <person name="Perotto S."/>
        </authorList>
    </citation>
    <scope>NUCLEOTIDE SEQUENCE [LARGE SCALE GENOMIC DNA]</scope>
    <source>
        <strain evidence="2 3">F</strain>
    </source>
</reference>
<evidence type="ECO:0000259" key="1">
    <source>
        <dbReference type="PROSITE" id="PS51677"/>
    </source>
</evidence>
<sequence length="603" mass="66540">MSFLGLEGLHVFITGAAGGIGSQAVKEFLRQGCKVTAHDLRPITNLNASPNLFTVTGDISSEESIRSCIQQAKQQQGPINILVANAGITDESNSYPIWKIPLELWEKTYNTNIRGTFLTIKHFLLSAEEVQNSTRKELNNLAIVVTGSETGKFGQAGHTEYASGKAGLQYGLVRGVKNEIVRLNSKARINAVAPDWVDTPLIDGRLNDPNEMWTEAQATVPLRKIAKPEDVARAMAFLASHRAAGHISGECLSVDGGMEGRVVWKKEEVSSTQPSIAESILEKAQSIIHPSLSPPPTPKIKILLSIDFDAVSGFLGTGASATNNMADYSSGYFAGQVGVPRLLKLFKKHEISSNVAWFIPGHSMETFPTQTRMILDSGAEIGCHGYAHEGGAQMTESQEREVITKCVELATSLTGSKPRGWRAPLYQIREYTIKVLEEHGFLYDTSLTHHDSQPYFLPCAPPITPINFSPEVSAITWMKPLSAPSPPTEKTLVELPCNWYMEDMTPMQYFPTAPNSHGYVPTSSILSMWKSRFSFLYHEDDEELKAGKGNFIFPLVLHPDTSGMAHVIGMIDEMIGWLKGWGAEVEFSRYENVAREWREKQKL</sequence>